<dbReference type="Gene3D" id="3.40.50.300">
    <property type="entry name" value="P-loop containing nucleotide triphosphate hydrolases"/>
    <property type="match status" value="1"/>
</dbReference>
<keyword evidence="5" id="KW-1185">Reference proteome</keyword>
<dbReference type="PANTHER" id="PTHR16305">
    <property type="entry name" value="TESTICULAR SOLUBLE ADENYLYL CYCLASE"/>
    <property type="match status" value="1"/>
</dbReference>
<dbReference type="Gene3D" id="1.10.10.10">
    <property type="entry name" value="Winged helix-like DNA-binding domain superfamily/Winged helix DNA-binding domain"/>
    <property type="match status" value="1"/>
</dbReference>
<protein>
    <submittedName>
        <fullName evidence="4">ATP-binding protein</fullName>
    </submittedName>
</protein>
<evidence type="ECO:0000256" key="2">
    <source>
        <dbReference type="ARBA" id="ARBA00022840"/>
    </source>
</evidence>
<name>A0ABW1F066_9ACTN</name>
<dbReference type="CDD" id="cd06170">
    <property type="entry name" value="LuxR_C_like"/>
    <property type="match status" value="1"/>
</dbReference>
<keyword evidence="1" id="KW-0547">Nucleotide-binding</keyword>
<dbReference type="InterPro" id="IPR041664">
    <property type="entry name" value="AAA_16"/>
</dbReference>
<dbReference type="SUPFAM" id="SSF52540">
    <property type="entry name" value="P-loop containing nucleoside triphosphate hydrolases"/>
    <property type="match status" value="1"/>
</dbReference>
<dbReference type="InterPro" id="IPR036388">
    <property type="entry name" value="WH-like_DNA-bd_sf"/>
</dbReference>
<feature type="domain" description="HTH luxR-type" evidence="3">
    <location>
        <begin position="923"/>
        <end position="980"/>
    </location>
</feature>
<organism evidence="4 5">
    <name type="scientific">Kitasatospora aburaviensis</name>
    <dbReference type="NCBI Taxonomy" id="67265"/>
    <lineage>
        <taxon>Bacteria</taxon>
        <taxon>Bacillati</taxon>
        <taxon>Actinomycetota</taxon>
        <taxon>Actinomycetes</taxon>
        <taxon>Kitasatosporales</taxon>
        <taxon>Streptomycetaceae</taxon>
        <taxon>Kitasatospora</taxon>
    </lineage>
</organism>
<dbReference type="Pfam" id="PF00196">
    <property type="entry name" value="GerE"/>
    <property type="match status" value="1"/>
</dbReference>
<dbReference type="EMBL" id="JBHSOD010000018">
    <property type="protein sequence ID" value="MFC5886549.1"/>
    <property type="molecule type" value="Genomic_DNA"/>
</dbReference>
<evidence type="ECO:0000259" key="3">
    <source>
        <dbReference type="SMART" id="SM00421"/>
    </source>
</evidence>
<keyword evidence="2 4" id="KW-0067">ATP-binding</keyword>
<dbReference type="InterPro" id="IPR027417">
    <property type="entry name" value="P-loop_NTPase"/>
</dbReference>
<dbReference type="PANTHER" id="PTHR16305:SF28">
    <property type="entry name" value="GUANYLATE CYCLASE DOMAIN-CONTAINING PROTEIN"/>
    <property type="match status" value="1"/>
</dbReference>
<comment type="caution">
    <text evidence="4">The sequence shown here is derived from an EMBL/GenBank/DDBJ whole genome shotgun (WGS) entry which is preliminary data.</text>
</comment>
<dbReference type="InterPro" id="IPR016032">
    <property type="entry name" value="Sig_transdc_resp-reg_C-effctor"/>
</dbReference>
<dbReference type="SMART" id="SM00421">
    <property type="entry name" value="HTH_LUXR"/>
    <property type="match status" value="1"/>
</dbReference>
<dbReference type="SUPFAM" id="SSF46894">
    <property type="entry name" value="C-terminal effector domain of the bipartite response regulators"/>
    <property type="match status" value="1"/>
</dbReference>
<dbReference type="InterPro" id="IPR000792">
    <property type="entry name" value="Tscrpt_reg_LuxR_C"/>
</dbReference>
<dbReference type="RefSeq" id="WP_313762348.1">
    <property type="nucleotide sequence ID" value="NZ_BAAAVH010000009.1"/>
</dbReference>
<dbReference type="GO" id="GO:0005524">
    <property type="term" value="F:ATP binding"/>
    <property type="evidence" value="ECO:0007669"/>
    <property type="project" value="UniProtKB-KW"/>
</dbReference>
<dbReference type="Pfam" id="PF13191">
    <property type="entry name" value="AAA_16"/>
    <property type="match status" value="1"/>
</dbReference>
<proteinExistence type="predicted"/>
<evidence type="ECO:0000313" key="5">
    <source>
        <dbReference type="Proteomes" id="UP001596067"/>
    </source>
</evidence>
<accession>A0ABW1F066</accession>
<dbReference type="Proteomes" id="UP001596067">
    <property type="component" value="Unassembled WGS sequence"/>
</dbReference>
<sequence length="987" mass="105373">MTEPRADRSRGFVGREDELALLDRALQDARTSRGGTVCVTGEPGIGKTRLVGEAITLAREAGMTVLKGRCIATGPAVPYRSLTEALLSLARAGGAPPADALGPYLPVLGRLVPEWAIGDVCDRSPIVLAEAVVRLAAACGRERGCLLVIDDLHDADPETLAVLEYLAANLALLPVAVVATLRDTPGAAHSLADTLAQRGEAGLLRLGRLGAAQVHALTANCLGCPPDELPVAVSDRVLADSSGIPFTAAELIRGMRAEGRLVRTEGRWRLVGTSRAAIPFTLVRAVEQRAERLGPQTLRLLSAAAVLGRSFPLSVARRCAVPDDHEPAVSLRSAVVDGLLVPDDERGPDWYAFEHPLTQEALLDRLTPADRAELAARAVAAMNELDPSLPGTWCLLAARLHGQAGDRRTAAVRYLEVARRALAGHGPGTAIAALHEARSALGPVDGSDIHLPDDAVPEGVRRELLETLLLALADDGRLDRATEVAQQLRRADVEADPGRRVELHVRLAWAAQVAGQWDVGLEQVRAARELLPEGAGARDTAGIDVVEAYLVVSTAEQGRIGRSEQLARRAIEGAEQRGDHALACQAWYAMGFATRGRSLAESDRCFRRTLRTAAESRQVSWYNHGLIGLGSNAWLAEADLDGLHHAHQEAMRTGCVSLAHNVGAMLALDAVLRADFDRAAALLDGSRAETERLQLHSVSRYALMVGAVAAAHRARRPQLRVALARFRTSGGNESREAPLVLGLAELFCALLEEDHEQAAELAARLAAAVPPDEENYFHLAGSHGLVLLLSVLAGRADWAEVERITASQAGRMRWNRQFVGLARAVLYGREGRPAEAVAACRAAQADAVIFPTARHLGLRLVADAAGADGWGAVRDWLTEAETYFHHSGADAVAAACRSRLRSLGAPVGQRRTGTDRIPAELVALGVTLREYDVFCLLVERVGNKAVAARLQISPRTVEKHVASLIGKTNSATRAQLCDFVADFLAAR</sequence>
<gene>
    <name evidence="4" type="ORF">ACFP0N_16405</name>
</gene>
<evidence type="ECO:0000313" key="4">
    <source>
        <dbReference type="EMBL" id="MFC5886549.1"/>
    </source>
</evidence>
<reference evidence="5" key="1">
    <citation type="journal article" date="2019" name="Int. J. Syst. Evol. Microbiol.">
        <title>The Global Catalogue of Microorganisms (GCM) 10K type strain sequencing project: providing services to taxonomists for standard genome sequencing and annotation.</title>
        <authorList>
            <consortium name="The Broad Institute Genomics Platform"/>
            <consortium name="The Broad Institute Genome Sequencing Center for Infectious Disease"/>
            <person name="Wu L."/>
            <person name="Ma J."/>
        </authorList>
    </citation>
    <scope>NUCLEOTIDE SEQUENCE [LARGE SCALE GENOMIC DNA]</scope>
    <source>
        <strain evidence="5">CGMCC 4.1469</strain>
    </source>
</reference>
<evidence type="ECO:0000256" key="1">
    <source>
        <dbReference type="ARBA" id="ARBA00022741"/>
    </source>
</evidence>